<evidence type="ECO:0000313" key="3">
    <source>
        <dbReference type="EMBL" id="RKN30430.1"/>
    </source>
</evidence>
<evidence type="ECO:0000313" key="2">
    <source>
        <dbReference type="EMBL" id="RKN22409.1"/>
    </source>
</evidence>
<dbReference type="EMBL" id="RAZT01000009">
    <property type="protein sequence ID" value="RKN30430.1"/>
    <property type="molecule type" value="Genomic_DNA"/>
</dbReference>
<comment type="caution">
    <text evidence="3">The sequence shown here is derived from an EMBL/GenBank/DDBJ whole genome shotgun (WGS) entry which is preliminary data.</text>
</comment>
<evidence type="ECO:0000259" key="1">
    <source>
        <dbReference type="PROSITE" id="PS50801"/>
    </source>
</evidence>
<dbReference type="EMBL" id="RAZS01000002">
    <property type="protein sequence ID" value="RKN22409.1"/>
    <property type="molecule type" value="Genomic_DNA"/>
</dbReference>
<dbReference type="Proteomes" id="UP000275865">
    <property type="component" value="Unassembled WGS sequence"/>
</dbReference>
<dbReference type="Pfam" id="PF13466">
    <property type="entry name" value="STAS_2"/>
    <property type="match status" value="1"/>
</dbReference>
<dbReference type="Gene3D" id="3.30.750.24">
    <property type="entry name" value="STAS domain"/>
    <property type="match status" value="1"/>
</dbReference>
<dbReference type="Proteomes" id="UP000271548">
    <property type="component" value="Unassembled WGS sequence"/>
</dbReference>
<evidence type="ECO:0000313" key="5">
    <source>
        <dbReference type="Proteomes" id="UP000275865"/>
    </source>
</evidence>
<dbReference type="AlphaFoldDB" id="A0A3A9XY50"/>
<feature type="domain" description="STAS" evidence="1">
    <location>
        <begin position="5"/>
        <end position="103"/>
    </location>
</feature>
<keyword evidence="4" id="KW-1185">Reference proteome</keyword>
<gene>
    <name evidence="3" type="ORF">D7044_18510</name>
    <name evidence="2" type="ORF">D7147_06980</name>
</gene>
<dbReference type="InterPro" id="IPR002645">
    <property type="entry name" value="STAS_dom"/>
</dbReference>
<evidence type="ECO:0000313" key="4">
    <source>
        <dbReference type="Proteomes" id="UP000271548"/>
    </source>
</evidence>
<accession>A0A3A9XY50</accession>
<organism evidence="3 5">
    <name type="scientific">Micromonospora musae</name>
    <dbReference type="NCBI Taxonomy" id="1894970"/>
    <lineage>
        <taxon>Bacteria</taxon>
        <taxon>Bacillati</taxon>
        <taxon>Actinomycetota</taxon>
        <taxon>Actinomycetes</taxon>
        <taxon>Micromonosporales</taxon>
        <taxon>Micromonosporaceae</taxon>
        <taxon>Micromonospora</taxon>
    </lineage>
</organism>
<sequence>MSGLSITSVIRSTGVVVLVLRGSVGHADLAGFRDVLSDTLRARRPGRLEVDFAGVLDVDPAAAGPLAAAICAASSAATLVTVAHAPTVVGRELRLHGGGGLLV</sequence>
<dbReference type="PROSITE" id="PS50801">
    <property type="entry name" value="STAS"/>
    <property type="match status" value="1"/>
</dbReference>
<dbReference type="SUPFAM" id="SSF52091">
    <property type="entry name" value="SpoIIaa-like"/>
    <property type="match status" value="1"/>
</dbReference>
<proteinExistence type="predicted"/>
<reference evidence="4 5" key="1">
    <citation type="submission" date="2018-09" db="EMBL/GenBank/DDBJ databases">
        <title>Micromonospora sp. nov. MS1-9, isolated from a root of Musa sp.</title>
        <authorList>
            <person name="Kuncharoen N."/>
            <person name="Kudo T."/>
            <person name="Ohkuma M."/>
            <person name="Yuki M."/>
            <person name="Tanasupawat S."/>
        </authorList>
    </citation>
    <scope>NUCLEOTIDE SEQUENCE [LARGE SCALE GENOMIC DNA]</scope>
    <source>
        <strain evidence="3 5">MS1-9</strain>
        <strain evidence="2 4">NGC1-4</strain>
    </source>
</reference>
<name>A0A3A9XY50_9ACTN</name>
<dbReference type="InterPro" id="IPR058548">
    <property type="entry name" value="MlaB-like_STAS"/>
</dbReference>
<protein>
    <recommendedName>
        <fullName evidence="1">STAS domain-containing protein</fullName>
    </recommendedName>
</protein>
<dbReference type="InterPro" id="IPR036513">
    <property type="entry name" value="STAS_dom_sf"/>
</dbReference>